<dbReference type="InterPro" id="IPR000276">
    <property type="entry name" value="GPCR_Rhodpsn"/>
</dbReference>
<dbReference type="Pfam" id="PF00001">
    <property type="entry name" value="7tm_1"/>
    <property type="match status" value="1"/>
</dbReference>
<feature type="transmembrane region" description="Helical" evidence="8">
    <location>
        <begin position="218"/>
        <end position="242"/>
    </location>
</feature>
<keyword evidence="5" id="KW-0297">G-protein coupled receptor</keyword>
<proteinExistence type="predicted"/>
<organism evidence="12">
    <name type="scientific">Enterobius vermicularis</name>
    <name type="common">Human pinworm</name>
    <dbReference type="NCBI Taxonomy" id="51028"/>
    <lineage>
        <taxon>Eukaryota</taxon>
        <taxon>Metazoa</taxon>
        <taxon>Ecdysozoa</taxon>
        <taxon>Nematoda</taxon>
        <taxon>Chromadorea</taxon>
        <taxon>Rhabditida</taxon>
        <taxon>Spirurina</taxon>
        <taxon>Oxyuridomorpha</taxon>
        <taxon>Oxyuroidea</taxon>
        <taxon>Oxyuridae</taxon>
        <taxon>Enterobius</taxon>
    </lineage>
</organism>
<gene>
    <name evidence="10" type="ORF">EVEC_LOCUS4897</name>
</gene>
<dbReference type="AlphaFoldDB" id="A0A0N4V4Y9"/>
<dbReference type="InterPro" id="IPR017452">
    <property type="entry name" value="GPCR_Rhodpsn_7TM"/>
</dbReference>
<dbReference type="CDD" id="cd00637">
    <property type="entry name" value="7tm_classA_rhodopsin-like"/>
    <property type="match status" value="1"/>
</dbReference>
<evidence type="ECO:0000256" key="3">
    <source>
        <dbReference type="ARBA" id="ARBA00022692"/>
    </source>
</evidence>
<accession>A0A0N4V4Y9</accession>
<feature type="transmembrane region" description="Helical" evidence="8">
    <location>
        <begin position="132"/>
        <end position="159"/>
    </location>
</feature>
<name>A0A0N4V4Y9_ENTVE</name>
<dbReference type="PROSITE" id="PS50262">
    <property type="entry name" value="G_PROTEIN_RECEP_F1_2"/>
    <property type="match status" value="1"/>
</dbReference>
<keyword evidence="6 8" id="KW-0472">Membrane</keyword>
<evidence type="ECO:0000313" key="10">
    <source>
        <dbReference type="EMBL" id="VDD90146.1"/>
    </source>
</evidence>
<keyword evidence="5" id="KW-0675">Receptor</keyword>
<feature type="transmembrane region" description="Helical" evidence="8">
    <location>
        <begin position="171"/>
        <end position="198"/>
    </location>
</feature>
<dbReference type="STRING" id="51028.A0A0N4V4Y9"/>
<evidence type="ECO:0000256" key="5">
    <source>
        <dbReference type="ARBA" id="ARBA00023040"/>
    </source>
</evidence>
<feature type="transmembrane region" description="Helical" evidence="8">
    <location>
        <begin position="57"/>
        <end position="82"/>
    </location>
</feature>
<keyword evidence="4 8" id="KW-1133">Transmembrane helix</keyword>
<evidence type="ECO:0000313" key="12">
    <source>
        <dbReference type="WBParaSite" id="EVEC_0000524401-mRNA-1"/>
    </source>
</evidence>
<dbReference type="GO" id="GO:0005886">
    <property type="term" value="C:plasma membrane"/>
    <property type="evidence" value="ECO:0007669"/>
    <property type="project" value="UniProtKB-SubCell"/>
</dbReference>
<feature type="transmembrane region" description="Helical" evidence="8">
    <location>
        <begin position="322"/>
        <end position="345"/>
    </location>
</feature>
<dbReference type="PANTHER" id="PTHR37441:SF4">
    <property type="entry name" value="G-PROTEIN COUPLED RECEPTORS FAMILY 1 PROFILE DOMAIN-CONTAINING PROTEIN"/>
    <property type="match status" value="1"/>
</dbReference>
<dbReference type="OrthoDB" id="5866823at2759"/>
<evidence type="ECO:0000256" key="7">
    <source>
        <dbReference type="ARBA" id="ARBA00023224"/>
    </source>
</evidence>
<evidence type="ECO:0000256" key="4">
    <source>
        <dbReference type="ARBA" id="ARBA00022989"/>
    </source>
</evidence>
<keyword evidence="7" id="KW-0807">Transducer</keyword>
<dbReference type="Gene3D" id="1.20.1070.10">
    <property type="entry name" value="Rhodopsin 7-helix transmembrane proteins"/>
    <property type="match status" value="1"/>
</dbReference>
<dbReference type="InterPro" id="IPR040435">
    <property type="entry name" value="Put_GPCR_Chromadorea"/>
</dbReference>
<feature type="transmembrane region" description="Helical" evidence="8">
    <location>
        <begin position="269"/>
        <end position="292"/>
    </location>
</feature>
<reference evidence="12" key="1">
    <citation type="submission" date="2017-02" db="UniProtKB">
        <authorList>
            <consortium name="WormBaseParasite"/>
        </authorList>
    </citation>
    <scope>IDENTIFICATION</scope>
</reference>
<keyword evidence="2" id="KW-1003">Cell membrane</keyword>
<dbReference type="PANTHER" id="PTHR37441">
    <property type="entry name" value="PROTEIN CBG16518"/>
    <property type="match status" value="1"/>
</dbReference>
<dbReference type="EMBL" id="UXUI01007996">
    <property type="protein sequence ID" value="VDD90146.1"/>
    <property type="molecule type" value="Genomic_DNA"/>
</dbReference>
<evidence type="ECO:0000256" key="1">
    <source>
        <dbReference type="ARBA" id="ARBA00004651"/>
    </source>
</evidence>
<keyword evidence="11" id="KW-1185">Reference proteome</keyword>
<keyword evidence="3 8" id="KW-0812">Transmembrane</keyword>
<dbReference type="WBParaSite" id="EVEC_0000524401-mRNA-1">
    <property type="protein sequence ID" value="EVEC_0000524401-mRNA-1"/>
    <property type="gene ID" value="EVEC_0000524401"/>
</dbReference>
<evidence type="ECO:0000256" key="2">
    <source>
        <dbReference type="ARBA" id="ARBA00022475"/>
    </source>
</evidence>
<feature type="domain" description="G-protein coupled receptors family 1 profile" evidence="9">
    <location>
        <begin position="76"/>
        <end position="342"/>
    </location>
</feature>
<sequence length="380" mass="43221">MVELEILATSTVPDLFSDCPDEYTARDIKYINCSIPVGQSPCVMLKELHDAKNFRKYFLATIPLVLSAFAVVFNILFGLLTIVFWRRNKLSSKQRYTFLQNRTLSTIIALILFYIVLIAWKAGGFQYTSATIFILVASLTFLTHSGTYLGMTTVLYMAIVHPMSHRYLVTFTRCFIAVCIIWLISVAFSLCIGLLGATLFYPETAPIRCEFSRCQRPFAIAVVCLLSAFFIIVIAFYVIMLYRMHKRQYRMQRSNTDRSSNNVRTMNRLAINLVTFAVASLPILIVAIIATANLESLASLGLGTKSPCKTFKNGHLFWEVEVLASIAATVWVMTMILDPLINIYVDRQFRKASVEIWHRCISRLQRRVYDIKDHASTSNS</sequence>
<protein>
    <submittedName>
        <fullName evidence="12">G_PROTEIN_RECEP_F1_2 domain-containing protein</fullName>
    </submittedName>
</protein>
<feature type="transmembrane region" description="Helical" evidence="8">
    <location>
        <begin position="103"/>
        <end position="120"/>
    </location>
</feature>
<evidence type="ECO:0000313" key="11">
    <source>
        <dbReference type="Proteomes" id="UP000274131"/>
    </source>
</evidence>
<evidence type="ECO:0000256" key="6">
    <source>
        <dbReference type="ARBA" id="ARBA00023136"/>
    </source>
</evidence>
<reference evidence="10 11" key="2">
    <citation type="submission" date="2018-10" db="EMBL/GenBank/DDBJ databases">
        <authorList>
            <consortium name="Pathogen Informatics"/>
        </authorList>
    </citation>
    <scope>NUCLEOTIDE SEQUENCE [LARGE SCALE GENOMIC DNA]</scope>
</reference>
<dbReference type="Proteomes" id="UP000274131">
    <property type="component" value="Unassembled WGS sequence"/>
</dbReference>
<evidence type="ECO:0000259" key="9">
    <source>
        <dbReference type="PROSITE" id="PS50262"/>
    </source>
</evidence>
<evidence type="ECO:0000256" key="8">
    <source>
        <dbReference type="SAM" id="Phobius"/>
    </source>
</evidence>
<dbReference type="GO" id="GO:0004930">
    <property type="term" value="F:G protein-coupled receptor activity"/>
    <property type="evidence" value="ECO:0007669"/>
    <property type="project" value="UniProtKB-KW"/>
</dbReference>
<dbReference type="SUPFAM" id="SSF81321">
    <property type="entry name" value="Family A G protein-coupled receptor-like"/>
    <property type="match status" value="1"/>
</dbReference>
<comment type="subcellular location">
    <subcellularLocation>
        <location evidence="1">Cell membrane</location>
        <topology evidence="1">Multi-pass membrane protein</topology>
    </subcellularLocation>
</comment>